<dbReference type="Proteomes" id="UP000623172">
    <property type="component" value="Unassembled WGS sequence"/>
</dbReference>
<feature type="transmembrane region" description="Helical" evidence="14">
    <location>
        <begin position="12"/>
        <end position="32"/>
    </location>
</feature>
<evidence type="ECO:0000259" key="17">
    <source>
        <dbReference type="PROSITE" id="PS50885"/>
    </source>
</evidence>
<dbReference type="SMART" id="SM00091">
    <property type="entry name" value="PAS"/>
    <property type="match status" value="1"/>
</dbReference>
<evidence type="ECO:0000256" key="14">
    <source>
        <dbReference type="SAM" id="Phobius"/>
    </source>
</evidence>
<dbReference type="SMART" id="SM00304">
    <property type="entry name" value="HAMP"/>
    <property type="match status" value="1"/>
</dbReference>
<keyword evidence="6 14" id="KW-0812">Transmembrane</keyword>
<dbReference type="GO" id="GO:0000155">
    <property type="term" value="F:phosphorelay sensor kinase activity"/>
    <property type="evidence" value="ECO:0007669"/>
    <property type="project" value="InterPro"/>
</dbReference>
<dbReference type="EC" id="2.7.13.3" evidence="3"/>
<accession>A0A926D401</accession>
<dbReference type="InterPro" id="IPR003660">
    <property type="entry name" value="HAMP_dom"/>
</dbReference>
<dbReference type="Gene3D" id="6.10.340.10">
    <property type="match status" value="1"/>
</dbReference>
<dbReference type="Pfam" id="PF00512">
    <property type="entry name" value="HisKA"/>
    <property type="match status" value="1"/>
</dbReference>
<dbReference type="PROSITE" id="PS50885">
    <property type="entry name" value="HAMP"/>
    <property type="match status" value="1"/>
</dbReference>
<keyword evidence="12 14" id="KW-0472">Membrane</keyword>
<dbReference type="SMART" id="SM00387">
    <property type="entry name" value="HATPase_c"/>
    <property type="match status" value="1"/>
</dbReference>
<sequence>MIHSVFFRRILWLVVITLMLSGLMTTMLFMSFTRSLLINTKAYDLVPQTRELAWLCGQDTQRSDDVLNYLLNDSAFLDASVVILDEKGNVLSAPESVAGIGDIETFTANMSGEISRVLAGEELRYVDYVRYNKLSNLMIGTPVTGRDGSPAGAVFLFKPITEIITAFSGLNMAFITSALIVLVIMAGAAFFVSRRIIRPLYRMRDIALAMADGNFSVRADESQSGEIGQLGNSLNVLARELDATIRALKLEKQRLQSILDSLSEGMIAVDIKGSITHINPAAHALLGRSPDTPAEPMDLVDDKRFWEDFYSVLVDCHSASRNLALPEATLLATFSPILDDLGNAEGAVALIRDVSAAKRMERLQQEYVANVSHELRSPLTAIRGLAEPLREGMVTDPGDQLRYINIIYQETLRLSRLVDDLMELSRLQSGAFAESSRAFDLAELLEDVKDRMAPIAQDRDIAFDLSVPEEMEVMSNPDRIEQVLVILLDNALKFTPAGGRVTVSAKERTASYQIHVEDTGPGIDATALPYLFQRFYKADKARGRGRSVGSGLGLSIAKQVMDNLGEEISVKSQKGHGADFFFTVKKV</sequence>
<dbReference type="InterPro" id="IPR036097">
    <property type="entry name" value="HisK_dim/P_sf"/>
</dbReference>
<dbReference type="GO" id="GO:0005524">
    <property type="term" value="F:ATP binding"/>
    <property type="evidence" value="ECO:0007669"/>
    <property type="project" value="UniProtKB-KW"/>
</dbReference>
<dbReference type="Pfam" id="PF00672">
    <property type="entry name" value="HAMP"/>
    <property type="match status" value="1"/>
</dbReference>
<dbReference type="InterPro" id="IPR005467">
    <property type="entry name" value="His_kinase_dom"/>
</dbReference>
<dbReference type="CDD" id="cd00130">
    <property type="entry name" value="PAS"/>
    <property type="match status" value="1"/>
</dbReference>
<evidence type="ECO:0000259" key="16">
    <source>
        <dbReference type="PROSITE" id="PS50112"/>
    </source>
</evidence>
<reference evidence="18" key="1">
    <citation type="submission" date="2020-08" db="EMBL/GenBank/DDBJ databases">
        <title>Genome public.</title>
        <authorList>
            <person name="Liu C."/>
            <person name="Sun Q."/>
        </authorList>
    </citation>
    <scope>NUCLEOTIDE SEQUENCE</scope>
    <source>
        <strain evidence="18">NSJ-53</strain>
    </source>
</reference>
<comment type="caution">
    <text evidence="18">The sequence shown here is derived from an EMBL/GenBank/DDBJ whole genome shotgun (WGS) entry which is preliminary data.</text>
</comment>
<dbReference type="InterPro" id="IPR003661">
    <property type="entry name" value="HisK_dim/P_dom"/>
</dbReference>
<dbReference type="PROSITE" id="PS50112">
    <property type="entry name" value="PAS"/>
    <property type="match status" value="1"/>
</dbReference>
<dbReference type="CDD" id="cd06225">
    <property type="entry name" value="HAMP"/>
    <property type="match status" value="1"/>
</dbReference>
<gene>
    <name evidence="18" type="ORF">H8696_03120</name>
</gene>
<proteinExistence type="predicted"/>
<evidence type="ECO:0000256" key="8">
    <source>
        <dbReference type="ARBA" id="ARBA00022777"/>
    </source>
</evidence>
<dbReference type="SUPFAM" id="SSF47384">
    <property type="entry name" value="Homodimeric domain of signal transducing histidine kinase"/>
    <property type="match status" value="1"/>
</dbReference>
<dbReference type="InterPro" id="IPR036890">
    <property type="entry name" value="HATPase_C_sf"/>
</dbReference>
<keyword evidence="5" id="KW-0808">Transferase</keyword>
<dbReference type="CDD" id="cd00082">
    <property type="entry name" value="HisKA"/>
    <property type="match status" value="1"/>
</dbReference>
<keyword evidence="13" id="KW-0175">Coiled coil</keyword>
<comment type="subcellular location">
    <subcellularLocation>
        <location evidence="2">Membrane</location>
        <topology evidence="2">Multi-pass membrane protein</topology>
    </subcellularLocation>
</comment>
<evidence type="ECO:0000256" key="7">
    <source>
        <dbReference type="ARBA" id="ARBA00022741"/>
    </source>
</evidence>
<keyword evidence="10 14" id="KW-1133">Transmembrane helix</keyword>
<dbReference type="CDD" id="cd00075">
    <property type="entry name" value="HATPase"/>
    <property type="match status" value="1"/>
</dbReference>
<feature type="transmembrane region" description="Helical" evidence="14">
    <location>
        <begin position="172"/>
        <end position="193"/>
    </location>
</feature>
<dbReference type="FunFam" id="3.30.565.10:FF:000006">
    <property type="entry name" value="Sensor histidine kinase WalK"/>
    <property type="match status" value="1"/>
</dbReference>
<keyword evidence="11" id="KW-0902">Two-component regulatory system</keyword>
<dbReference type="InterPro" id="IPR003594">
    <property type="entry name" value="HATPase_dom"/>
</dbReference>
<dbReference type="Pfam" id="PF13188">
    <property type="entry name" value="PAS_8"/>
    <property type="match status" value="1"/>
</dbReference>
<dbReference type="Gene3D" id="3.30.450.20">
    <property type="entry name" value="PAS domain"/>
    <property type="match status" value="1"/>
</dbReference>
<dbReference type="RefSeq" id="WP_249314843.1">
    <property type="nucleotide sequence ID" value="NZ_JACRSR010000001.1"/>
</dbReference>
<dbReference type="InterPro" id="IPR050351">
    <property type="entry name" value="BphY/WalK/GraS-like"/>
</dbReference>
<dbReference type="PROSITE" id="PS50109">
    <property type="entry name" value="HIS_KIN"/>
    <property type="match status" value="1"/>
</dbReference>
<name>A0A926D401_9FIRM</name>
<dbReference type="PRINTS" id="PR00344">
    <property type="entry name" value="BCTRLSENSOR"/>
</dbReference>
<feature type="domain" description="Histidine kinase" evidence="15">
    <location>
        <begin position="370"/>
        <end position="587"/>
    </location>
</feature>
<keyword evidence="19" id="KW-1185">Reference proteome</keyword>
<dbReference type="FunFam" id="1.10.287.130:FF:000001">
    <property type="entry name" value="Two-component sensor histidine kinase"/>
    <property type="match status" value="1"/>
</dbReference>
<evidence type="ECO:0000256" key="5">
    <source>
        <dbReference type="ARBA" id="ARBA00022679"/>
    </source>
</evidence>
<organism evidence="18 19">
    <name type="scientific">Gehongia tenuis</name>
    <dbReference type="NCBI Taxonomy" id="2763655"/>
    <lineage>
        <taxon>Bacteria</taxon>
        <taxon>Bacillati</taxon>
        <taxon>Bacillota</taxon>
        <taxon>Clostridia</taxon>
        <taxon>Christensenellales</taxon>
        <taxon>Christensenellaceae</taxon>
        <taxon>Gehongia</taxon>
    </lineage>
</organism>
<evidence type="ECO:0000256" key="10">
    <source>
        <dbReference type="ARBA" id="ARBA00022989"/>
    </source>
</evidence>
<evidence type="ECO:0000256" key="1">
    <source>
        <dbReference type="ARBA" id="ARBA00000085"/>
    </source>
</evidence>
<evidence type="ECO:0000256" key="4">
    <source>
        <dbReference type="ARBA" id="ARBA00022553"/>
    </source>
</evidence>
<dbReference type="SUPFAM" id="SSF55785">
    <property type="entry name" value="PYP-like sensor domain (PAS domain)"/>
    <property type="match status" value="1"/>
</dbReference>
<dbReference type="GO" id="GO:0030295">
    <property type="term" value="F:protein kinase activator activity"/>
    <property type="evidence" value="ECO:0007669"/>
    <property type="project" value="TreeGrafter"/>
</dbReference>
<evidence type="ECO:0000259" key="15">
    <source>
        <dbReference type="PROSITE" id="PS50109"/>
    </source>
</evidence>
<dbReference type="Gene3D" id="3.30.565.10">
    <property type="entry name" value="Histidine kinase-like ATPase, C-terminal domain"/>
    <property type="match status" value="1"/>
</dbReference>
<protein>
    <recommendedName>
        <fullName evidence="3">histidine kinase</fullName>
        <ecNumber evidence="3">2.7.13.3</ecNumber>
    </recommendedName>
</protein>
<evidence type="ECO:0000313" key="18">
    <source>
        <dbReference type="EMBL" id="MBC8530831.1"/>
    </source>
</evidence>
<evidence type="ECO:0000256" key="2">
    <source>
        <dbReference type="ARBA" id="ARBA00004141"/>
    </source>
</evidence>
<keyword evidence="4" id="KW-0597">Phosphoprotein</keyword>
<evidence type="ECO:0000256" key="6">
    <source>
        <dbReference type="ARBA" id="ARBA00022692"/>
    </source>
</evidence>
<dbReference type="Gene3D" id="1.10.287.130">
    <property type="match status" value="1"/>
</dbReference>
<evidence type="ECO:0000313" key="19">
    <source>
        <dbReference type="Proteomes" id="UP000623172"/>
    </source>
</evidence>
<evidence type="ECO:0000256" key="13">
    <source>
        <dbReference type="SAM" id="Coils"/>
    </source>
</evidence>
<dbReference type="GO" id="GO:0016020">
    <property type="term" value="C:membrane"/>
    <property type="evidence" value="ECO:0007669"/>
    <property type="project" value="UniProtKB-SubCell"/>
</dbReference>
<dbReference type="EMBL" id="JACRSR010000001">
    <property type="protein sequence ID" value="MBC8530831.1"/>
    <property type="molecule type" value="Genomic_DNA"/>
</dbReference>
<dbReference type="AlphaFoldDB" id="A0A926D401"/>
<dbReference type="GO" id="GO:0007234">
    <property type="term" value="P:osmosensory signaling via phosphorelay pathway"/>
    <property type="evidence" value="ECO:0007669"/>
    <property type="project" value="TreeGrafter"/>
</dbReference>
<feature type="coiled-coil region" evidence="13">
    <location>
        <begin position="238"/>
        <end position="265"/>
    </location>
</feature>
<keyword evidence="9" id="KW-0067">ATP-binding</keyword>
<evidence type="ECO:0000256" key="12">
    <source>
        <dbReference type="ARBA" id="ARBA00023136"/>
    </source>
</evidence>
<dbReference type="InterPro" id="IPR004358">
    <property type="entry name" value="Sig_transdc_His_kin-like_C"/>
</dbReference>
<dbReference type="InterPro" id="IPR000014">
    <property type="entry name" value="PAS"/>
</dbReference>
<dbReference type="SMART" id="SM00388">
    <property type="entry name" value="HisKA"/>
    <property type="match status" value="1"/>
</dbReference>
<evidence type="ECO:0000256" key="11">
    <source>
        <dbReference type="ARBA" id="ARBA00023012"/>
    </source>
</evidence>
<feature type="domain" description="PAS" evidence="16">
    <location>
        <begin position="251"/>
        <end position="291"/>
    </location>
</feature>
<dbReference type="GO" id="GO:0000156">
    <property type="term" value="F:phosphorelay response regulator activity"/>
    <property type="evidence" value="ECO:0007669"/>
    <property type="project" value="TreeGrafter"/>
</dbReference>
<evidence type="ECO:0000256" key="3">
    <source>
        <dbReference type="ARBA" id="ARBA00012438"/>
    </source>
</evidence>
<dbReference type="InterPro" id="IPR035965">
    <property type="entry name" value="PAS-like_dom_sf"/>
</dbReference>
<dbReference type="PANTHER" id="PTHR42878">
    <property type="entry name" value="TWO-COMPONENT HISTIDINE KINASE"/>
    <property type="match status" value="1"/>
</dbReference>
<comment type="catalytic activity">
    <reaction evidence="1">
        <text>ATP + protein L-histidine = ADP + protein N-phospho-L-histidine.</text>
        <dbReference type="EC" id="2.7.13.3"/>
    </reaction>
</comment>
<evidence type="ECO:0000256" key="9">
    <source>
        <dbReference type="ARBA" id="ARBA00022840"/>
    </source>
</evidence>
<keyword evidence="8" id="KW-0418">Kinase</keyword>
<dbReference type="SUPFAM" id="SSF158472">
    <property type="entry name" value="HAMP domain-like"/>
    <property type="match status" value="1"/>
</dbReference>
<keyword evidence="7" id="KW-0547">Nucleotide-binding</keyword>
<dbReference type="Pfam" id="PF02518">
    <property type="entry name" value="HATPase_c"/>
    <property type="match status" value="1"/>
</dbReference>
<dbReference type="SUPFAM" id="SSF55874">
    <property type="entry name" value="ATPase domain of HSP90 chaperone/DNA topoisomerase II/histidine kinase"/>
    <property type="match status" value="1"/>
</dbReference>
<feature type="domain" description="HAMP" evidence="17">
    <location>
        <begin position="194"/>
        <end position="246"/>
    </location>
</feature>
<dbReference type="PANTHER" id="PTHR42878:SF7">
    <property type="entry name" value="SENSOR HISTIDINE KINASE GLRK"/>
    <property type="match status" value="1"/>
</dbReference>